<feature type="domain" description="SGNH hydrolase-type esterase" evidence="4">
    <location>
        <begin position="82"/>
        <end position="258"/>
    </location>
</feature>
<dbReference type="Gene3D" id="3.40.50.1110">
    <property type="entry name" value="SGNH hydrolase"/>
    <property type="match status" value="2"/>
</dbReference>
<feature type="region of interest" description="Disordered" evidence="1">
    <location>
        <begin position="821"/>
        <end position="915"/>
    </location>
</feature>
<proteinExistence type="predicted"/>
<feature type="compositionally biased region" description="Polar residues" evidence="1">
    <location>
        <begin position="897"/>
        <end position="908"/>
    </location>
</feature>
<dbReference type="GO" id="GO:0004622">
    <property type="term" value="F:phosphatidylcholine lysophospholipase activity"/>
    <property type="evidence" value="ECO:0007669"/>
    <property type="project" value="TreeGrafter"/>
</dbReference>
<evidence type="ECO:0000256" key="3">
    <source>
        <dbReference type="SAM" id="SignalP"/>
    </source>
</evidence>
<dbReference type="InterPro" id="IPR036514">
    <property type="entry name" value="SGNH_hydro_sf"/>
</dbReference>
<gene>
    <name evidence="5" type="ORF">L0M99_09330</name>
</gene>
<name>A0AAJ1EY38_9ACTO</name>
<dbReference type="PANTHER" id="PTHR30383:SF5">
    <property type="entry name" value="SGNH HYDROLASE-TYPE ESTERASE DOMAIN-CONTAINING PROTEIN"/>
    <property type="match status" value="1"/>
</dbReference>
<keyword evidence="2" id="KW-0812">Transmembrane</keyword>
<evidence type="ECO:0000256" key="2">
    <source>
        <dbReference type="SAM" id="Phobius"/>
    </source>
</evidence>
<dbReference type="SUPFAM" id="SSF49899">
    <property type="entry name" value="Concanavalin A-like lectins/glucanases"/>
    <property type="match status" value="1"/>
</dbReference>
<dbReference type="AlphaFoldDB" id="A0AAJ1EY38"/>
<reference evidence="5" key="1">
    <citation type="submission" date="2022-01" db="EMBL/GenBank/DDBJ databases">
        <title>Collection of gut derived symbiotic bacterial strains cultured from healthy donors.</title>
        <authorList>
            <person name="Lin H."/>
            <person name="Kohout C."/>
            <person name="Waligurski E."/>
            <person name="Pamer E.G."/>
        </authorList>
    </citation>
    <scope>NUCLEOTIDE SEQUENCE</scope>
    <source>
        <strain evidence="5">DFI.7.46</strain>
    </source>
</reference>
<feature type="compositionally biased region" description="Low complexity" evidence="1">
    <location>
        <begin position="849"/>
        <end position="860"/>
    </location>
</feature>
<keyword evidence="3" id="KW-0732">Signal</keyword>
<dbReference type="RefSeq" id="WP_038109261.1">
    <property type="nucleotide sequence ID" value="NZ_JAGZVZ010000004.1"/>
</dbReference>
<organism evidence="5 6">
    <name type="scientific">Varibaculum cambriense</name>
    <dbReference type="NCBI Taxonomy" id="184870"/>
    <lineage>
        <taxon>Bacteria</taxon>
        <taxon>Bacillati</taxon>
        <taxon>Actinomycetota</taxon>
        <taxon>Actinomycetes</taxon>
        <taxon>Actinomycetales</taxon>
        <taxon>Actinomycetaceae</taxon>
        <taxon>Varibaculum</taxon>
    </lineage>
</organism>
<dbReference type="InterPro" id="IPR051532">
    <property type="entry name" value="Ester_Hydrolysis_Enzymes"/>
</dbReference>
<feature type="signal peptide" evidence="3">
    <location>
        <begin position="1"/>
        <end position="31"/>
    </location>
</feature>
<dbReference type="Proteomes" id="UP001200537">
    <property type="component" value="Unassembled WGS sequence"/>
</dbReference>
<dbReference type="InterPro" id="IPR013320">
    <property type="entry name" value="ConA-like_dom_sf"/>
</dbReference>
<evidence type="ECO:0000313" key="6">
    <source>
        <dbReference type="Proteomes" id="UP001200537"/>
    </source>
</evidence>
<feature type="chain" id="PRO_5042571509" evidence="3">
    <location>
        <begin position="32"/>
        <end position="941"/>
    </location>
</feature>
<dbReference type="Pfam" id="PF13472">
    <property type="entry name" value="Lipase_GDSL_2"/>
    <property type="match status" value="1"/>
</dbReference>
<dbReference type="EMBL" id="JAKNHJ010000022">
    <property type="protein sequence ID" value="MCG4618684.1"/>
    <property type="molecule type" value="Genomic_DNA"/>
</dbReference>
<comment type="caution">
    <text evidence="5">The sequence shown here is derived from an EMBL/GenBank/DDBJ whole genome shotgun (WGS) entry which is preliminary data.</text>
</comment>
<evidence type="ECO:0000259" key="4">
    <source>
        <dbReference type="Pfam" id="PF13472"/>
    </source>
</evidence>
<protein>
    <submittedName>
        <fullName evidence="5">GDSL-type esterase/lipase family protein</fullName>
    </submittedName>
</protein>
<dbReference type="CDD" id="cd00229">
    <property type="entry name" value="SGNH_hydrolase"/>
    <property type="match status" value="1"/>
</dbReference>
<sequence length="941" mass="100961">MKMKKSLAAASVTLAMLFSGIGVGVSTPAEAASVPSVKWAMPTQVKANTPENTASPANESLADWEKLQAKLAQENPISWLFTGDSITHGANTSEGLRRFSEYFNSYLHSTPINGIGRTNDLVMNTGVANSTTRYLRQAFQQSVLDKGADVVFLALGMNDSVNAPAKERVEQNTYRQNLEYFIDQIRASGAIPVLQTQNYPTDGRHASFDTWMQTVREVAAEKKVILLDVQKFWQAEHTPDNSDGWMQADGVHPSAQGYLEWAKFLVKQLNIWNENSTLANTSKAYVERYGSPLTEVPVTQNVPEALNKQPPHQANLVFNHAQTTSESCTPQIKDDEAAQVALFDKQNFTVRFKATSTQTGTLISFADKDSNLQLRLDIAEGGKFKVQRQFKTGNLDGFTLQKPIVADGKFHTVSVNITDGTADYYLDGVKVLPLKGTGVGGANALTLNNFSVDYVTLCAARVGTNPTPESSFSGVLDYAAVSNQVLSEQQIAKQAGAPTVNSVISPFIHNGKGTPNTWVFLGSDTIYGGEGDISAKSATEVFDEVVSWECNGKSCDANPSGLQLAARSRFVVNSSYPGQTTAKMQAAYDSQVKRHKPQVLYLVPDALNPAGQPYETLDSFKSNIKQLVAQAKADGIRVVLVTPAEASAEADQYAAEMLQIAADEEVPAIAAHQYFQKLQAKNTNYSDIVDGQGSLNHKGQLLLGKFLLKESGIPAPNGRRIAALNYYDPAAKLVTPAASSNADGAAQDPVSCSVKPSGMVKLQEGVRYTVTVNGKEISPQANGAFTYDYGQTLRIKAEAEAGYVIPAGAQTIWSWTAPTREKLDCDKPKPPVVDPSQPGKPGEGETPDPGGNTPKPGTETPKPEASDKPADNPTGNPGKAHPTTPGTPGSMDKSKNRPQPQSSASDVTAGNLARTGASPWGYLFAAALFAGAGVALRFKRL</sequence>
<accession>A0AAJ1EY38</accession>
<keyword evidence="2" id="KW-0472">Membrane</keyword>
<dbReference type="InterPro" id="IPR013830">
    <property type="entry name" value="SGNH_hydro"/>
</dbReference>
<evidence type="ECO:0000256" key="1">
    <source>
        <dbReference type="SAM" id="MobiDB-lite"/>
    </source>
</evidence>
<dbReference type="SUPFAM" id="SSF52266">
    <property type="entry name" value="SGNH hydrolase"/>
    <property type="match status" value="2"/>
</dbReference>
<feature type="transmembrane region" description="Helical" evidence="2">
    <location>
        <begin position="920"/>
        <end position="938"/>
    </location>
</feature>
<keyword evidence="2" id="KW-1133">Transmembrane helix</keyword>
<evidence type="ECO:0000313" key="5">
    <source>
        <dbReference type="EMBL" id="MCG4618684.1"/>
    </source>
</evidence>
<dbReference type="PANTHER" id="PTHR30383">
    <property type="entry name" value="THIOESTERASE 1/PROTEASE 1/LYSOPHOSPHOLIPASE L1"/>
    <property type="match status" value="1"/>
</dbReference>
<dbReference type="Gene3D" id="2.60.120.200">
    <property type="match status" value="1"/>
</dbReference>
<dbReference type="Pfam" id="PF13385">
    <property type="entry name" value="Laminin_G_3"/>
    <property type="match status" value="1"/>
</dbReference>
<feature type="compositionally biased region" description="Basic and acidic residues" evidence="1">
    <location>
        <begin position="861"/>
        <end position="870"/>
    </location>
</feature>